<dbReference type="SUPFAM" id="SSF52096">
    <property type="entry name" value="ClpP/crotonase"/>
    <property type="match status" value="1"/>
</dbReference>
<organism evidence="1">
    <name type="scientific">mine drainage metagenome</name>
    <dbReference type="NCBI Taxonomy" id="410659"/>
    <lineage>
        <taxon>unclassified sequences</taxon>
        <taxon>metagenomes</taxon>
        <taxon>ecological metagenomes</taxon>
    </lineage>
</organism>
<dbReference type="InterPro" id="IPR029045">
    <property type="entry name" value="ClpP/crotonase-like_dom_sf"/>
</dbReference>
<sequence length="89" mass="10013">MIVRQLLRRDKLMPRIVSRLDPRSPQFQDNARALRACTEALKVEIERAAQGGSSAAVRRHRAAGKLTVRERIRVLLDPGAPFLELSQLA</sequence>
<reference evidence="1" key="2">
    <citation type="journal article" date="2014" name="ISME J.">
        <title>Microbial stratification in low pH oxic and suboxic macroscopic growths along an acid mine drainage.</title>
        <authorList>
            <person name="Mendez-Garcia C."/>
            <person name="Mesa V."/>
            <person name="Sprenger R.R."/>
            <person name="Richter M."/>
            <person name="Diez M.S."/>
            <person name="Solano J."/>
            <person name="Bargiela R."/>
            <person name="Golyshina O.V."/>
            <person name="Manteca A."/>
            <person name="Ramos J.L."/>
            <person name="Gallego J.R."/>
            <person name="Llorente I."/>
            <person name="Martins Dos Santos V.A."/>
            <person name="Jensen O.N."/>
            <person name="Pelaez A.I."/>
            <person name="Sanchez J."/>
            <person name="Ferrer M."/>
        </authorList>
    </citation>
    <scope>NUCLEOTIDE SEQUENCE</scope>
</reference>
<dbReference type="EMBL" id="AUZZ01008960">
    <property type="protein sequence ID" value="EQD35350.1"/>
    <property type="molecule type" value="Genomic_DNA"/>
</dbReference>
<accession>T1A0I9</accession>
<name>T1A0I9_9ZZZZ</name>
<evidence type="ECO:0000313" key="1">
    <source>
        <dbReference type="EMBL" id="EQD35350.1"/>
    </source>
</evidence>
<protein>
    <submittedName>
        <fullName evidence="1">Propionyl-CoA carboxylase</fullName>
    </submittedName>
</protein>
<comment type="caution">
    <text evidence="1">The sequence shown here is derived from an EMBL/GenBank/DDBJ whole genome shotgun (WGS) entry which is preliminary data.</text>
</comment>
<dbReference type="GO" id="GO:0004485">
    <property type="term" value="F:methylcrotonoyl-CoA carboxylase activity"/>
    <property type="evidence" value="ECO:0007669"/>
    <property type="project" value="TreeGrafter"/>
</dbReference>
<dbReference type="Gene3D" id="3.90.226.10">
    <property type="entry name" value="2-enoyl-CoA Hydratase, Chain A, domain 1"/>
    <property type="match status" value="1"/>
</dbReference>
<reference evidence="1" key="1">
    <citation type="submission" date="2013-08" db="EMBL/GenBank/DDBJ databases">
        <authorList>
            <person name="Mendez C."/>
            <person name="Richter M."/>
            <person name="Ferrer M."/>
            <person name="Sanchez J."/>
        </authorList>
    </citation>
    <scope>NUCLEOTIDE SEQUENCE</scope>
</reference>
<dbReference type="AlphaFoldDB" id="T1A0I9"/>
<feature type="non-terminal residue" evidence="1">
    <location>
        <position position="89"/>
    </location>
</feature>
<dbReference type="InterPro" id="IPR045190">
    <property type="entry name" value="MCCB/AccD1-like"/>
</dbReference>
<proteinExistence type="predicted"/>
<dbReference type="GO" id="GO:1905202">
    <property type="term" value="C:methylcrotonoyl-CoA carboxylase complex"/>
    <property type="evidence" value="ECO:0007669"/>
    <property type="project" value="TreeGrafter"/>
</dbReference>
<dbReference type="GO" id="GO:0006552">
    <property type="term" value="P:L-leucine catabolic process"/>
    <property type="evidence" value="ECO:0007669"/>
    <property type="project" value="TreeGrafter"/>
</dbReference>
<dbReference type="PANTHER" id="PTHR22855">
    <property type="entry name" value="ACETYL, PROPIONYL, PYRUVATE, AND GLUTACONYL CARBOXYLASE-RELATED"/>
    <property type="match status" value="1"/>
</dbReference>
<dbReference type="PANTHER" id="PTHR22855:SF13">
    <property type="entry name" value="METHYLCROTONOYL-COA CARBOXYLASE BETA CHAIN, MITOCHONDRIAL"/>
    <property type="match status" value="1"/>
</dbReference>
<gene>
    <name evidence="1" type="ORF">B2A_12422</name>
</gene>